<name>A0ABV9Q219_9BACL</name>
<dbReference type="PROSITE" id="PS00595">
    <property type="entry name" value="AA_TRANSFER_CLASS_5"/>
    <property type="match status" value="1"/>
</dbReference>
<evidence type="ECO:0000256" key="3">
    <source>
        <dbReference type="ARBA" id="ARBA00012239"/>
    </source>
</evidence>
<keyword evidence="8" id="KW-0411">Iron-sulfur</keyword>
<reference evidence="13" key="1">
    <citation type="journal article" date="2019" name="Int. J. Syst. Evol. Microbiol.">
        <title>The Global Catalogue of Microorganisms (GCM) 10K type strain sequencing project: providing services to taxonomists for standard genome sequencing and annotation.</title>
        <authorList>
            <consortium name="The Broad Institute Genomics Platform"/>
            <consortium name="The Broad Institute Genome Sequencing Center for Infectious Disease"/>
            <person name="Wu L."/>
            <person name="Ma J."/>
        </authorList>
    </citation>
    <scope>NUCLEOTIDE SEQUENCE [LARGE SCALE GENOMIC DNA]</scope>
    <source>
        <strain evidence="13">WYCCWR 12678</strain>
    </source>
</reference>
<evidence type="ECO:0000256" key="9">
    <source>
        <dbReference type="ARBA" id="ARBA00050776"/>
    </source>
</evidence>
<dbReference type="Gene3D" id="3.90.1150.10">
    <property type="entry name" value="Aspartate Aminotransferase, domain 1"/>
    <property type="match status" value="1"/>
</dbReference>
<evidence type="ECO:0000313" key="13">
    <source>
        <dbReference type="Proteomes" id="UP001596002"/>
    </source>
</evidence>
<dbReference type="Proteomes" id="UP001596002">
    <property type="component" value="Unassembled WGS sequence"/>
</dbReference>
<keyword evidence="13" id="KW-1185">Reference proteome</keyword>
<dbReference type="InterPro" id="IPR020578">
    <property type="entry name" value="Aminotrans_V_PyrdxlP_BS"/>
</dbReference>
<dbReference type="InterPro" id="IPR000192">
    <property type="entry name" value="Aminotrans_V_dom"/>
</dbReference>
<comment type="catalytic activity">
    <reaction evidence="9">
        <text>(sulfur carrier)-H + L-cysteine = (sulfur carrier)-SH + L-alanine</text>
        <dbReference type="Rhea" id="RHEA:43892"/>
        <dbReference type="Rhea" id="RHEA-COMP:14737"/>
        <dbReference type="Rhea" id="RHEA-COMP:14739"/>
        <dbReference type="ChEBI" id="CHEBI:29917"/>
        <dbReference type="ChEBI" id="CHEBI:35235"/>
        <dbReference type="ChEBI" id="CHEBI:57972"/>
        <dbReference type="ChEBI" id="CHEBI:64428"/>
        <dbReference type="EC" id="2.8.1.7"/>
    </reaction>
</comment>
<keyword evidence="4" id="KW-0808">Transferase</keyword>
<dbReference type="InterPro" id="IPR015421">
    <property type="entry name" value="PyrdxlP-dep_Trfase_major"/>
</dbReference>
<evidence type="ECO:0000256" key="6">
    <source>
        <dbReference type="ARBA" id="ARBA00022898"/>
    </source>
</evidence>
<dbReference type="PIRSF" id="PIRSF005572">
    <property type="entry name" value="NifS"/>
    <property type="match status" value="1"/>
</dbReference>
<proteinExistence type="inferred from homology"/>
<dbReference type="Pfam" id="PF00266">
    <property type="entry name" value="Aminotran_5"/>
    <property type="match status" value="1"/>
</dbReference>
<dbReference type="RefSeq" id="WP_380026120.1">
    <property type="nucleotide sequence ID" value="NZ_JBHSHC010000097.1"/>
</dbReference>
<evidence type="ECO:0000256" key="5">
    <source>
        <dbReference type="ARBA" id="ARBA00022723"/>
    </source>
</evidence>
<gene>
    <name evidence="12" type="ORF">ACFO8Q_12610</name>
</gene>
<evidence type="ECO:0000256" key="1">
    <source>
        <dbReference type="ARBA" id="ARBA00001933"/>
    </source>
</evidence>
<evidence type="ECO:0000256" key="8">
    <source>
        <dbReference type="ARBA" id="ARBA00023014"/>
    </source>
</evidence>
<dbReference type="InterPro" id="IPR015424">
    <property type="entry name" value="PyrdxlP-dep_Trfase"/>
</dbReference>
<evidence type="ECO:0000256" key="2">
    <source>
        <dbReference type="ARBA" id="ARBA00006490"/>
    </source>
</evidence>
<keyword evidence="7" id="KW-0408">Iron</keyword>
<keyword evidence="6" id="KW-0663">Pyridoxal phosphate</keyword>
<dbReference type="SUPFAM" id="SSF53383">
    <property type="entry name" value="PLP-dependent transferases"/>
    <property type="match status" value="1"/>
</dbReference>
<keyword evidence="5" id="KW-0479">Metal-binding</keyword>
<evidence type="ECO:0000256" key="10">
    <source>
        <dbReference type="RuleBase" id="RU004504"/>
    </source>
</evidence>
<dbReference type="PANTHER" id="PTHR11601">
    <property type="entry name" value="CYSTEINE DESULFURYLASE FAMILY MEMBER"/>
    <property type="match status" value="1"/>
</dbReference>
<comment type="caution">
    <text evidence="12">The sequence shown here is derived from an EMBL/GenBank/DDBJ whole genome shotgun (WGS) entry which is preliminary data.</text>
</comment>
<dbReference type="NCBIfam" id="NF002806">
    <property type="entry name" value="PRK02948.1"/>
    <property type="match status" value="1"/>
</dbReference>
<feature type="domain" description="Aminotransferase class V" evidence="11">
    <location>
        <begin position="2"/>
        <end position="361"/>
    </location>
</feature>
<accession>A0ABV9Q219</accession>
<dbReference type="Gene3D" id="1.10.260.50">
    <property type="match status" value="1"/>
</dbReference>
<comment type="similarity">
    <text evidence="2">Belongs to the class-V pyridoxal-phosphate-dependent aminotransferase family. NifS/IscS subfamily.</text>
</comment>
<evidence type="ECO:0000259" key="11">
    <source>
        <dbReference type="Pfam" id="PF00266"/>
    </source>
</evidence>
<evidence type="ECO:0000313" key="12">
    <source>
        <dbReference type="EMBL" id="MFC4768190.1"/>
    </source>
</evidence>
<evidence type="ECO:0000256" key="7">
    <source>
        <dbReference type="ARBA" id="ARBA00023004"/>
    </source>
</evidence>
<evidence type="ECO:0000256" key="4">
    <source>
        <dbReference type="ARBA" id="ARBA00022679"/>
    </source>
</evidence>
<dbReference type="EC" id="2.8.1.7" evidence="3"/>
<organism evidence="12 13">
    <name type="scientific">Effusibacillus consociatus</name>
    <dbReference type="NCBI Taxonomy" id="1117041"/>
    <lineage>
        <taxon>Bacteria</taxon>
        <taxon>Bacillati</taxon>
        <taxon>Bacillota</taxon>
        <taxon>Bacilli</taxon>
        <taxon>Bacillales</taxon>
        <taxon>Alicyclobacillaceae</taxon>
        <taxon>Effusibacillus</taxon>
    </lineage>
</organism>
<protein>
    <recommendedName>
        <fullName evidence="3">cysteine desulfurase</fullName>
        <ecNumber evidence="3">2.8.1.7</ecNumber>
    </recommendedName>
</protein>
<dbReference type="Gene3D" id="3.40.640.10">
    <property type="entry name" value="Type I PLP-dependent aspartate aminotransferase-like (Major domain)"/>
    <property type="match status" value="1"/>
</dbReference>
<dbReference type="PANTHER" id="PTHR11601:SF34">
    <property type="entry name" value="CYSTEINE DESULFURASE"/>
    <property type="match status" value="1"/>
</dbReference>
<sequence>MIYLDNAATTPLHPAVREAMAPFLETEYGNPSSMHAVGRKARKAVERAREQVAKAIGADPAEVIFTSGGTESDNAAIIGAALANRDRGRHIVTTTIEHHAVLHTCEFLEKIGFEVTYVSPGREGIVTVDGVVSAIRPDTTVVSVMYVNNETGAIQPVQEIAQACSERGVLFHTDAVQAVSLLPIDVKASGFHMLSLSGHKLHGPKGIGALYVQKKAVWSPILHGGSQERKKRAGTENVPGIVGLGAAIQRTIHHRQENYLHIQELRDRMLGVLMEKVEFLTVNSPRHAVPSILSVSFPGVSADSMLMNLDFAGIAAASGSACTSGSLQPSHVLTAMDLDVHCVKSAIRFSFSEQNTLGEIEEAVHKTAQIANRLKRKG</sequence>
<comment type="cofactor">
    <cofactor evidence="1 10">
        <name>pyridoxal 5'-phosphate</name>
        <dbReference type="ChEBI" id="CHEBI:597326"/>
    </cofactor>
</comment>
<dbReference type="InterPro" id="IPR016454">
    <property type="entry name" value="Cysteine_dSase"/>
</dbReference>
<dbReference type="InterPro" id="IPR015422">
    <property type="entry name" value="PyrdxlP-dep_Trfase_small"/>
</dbReference>
<dbReference type="EMBL" id="JBHSHC010000097">
    <property type="protein sequence ID" value="MFC4768190.1"/>
    <property type="molecule type" value="Genomic_DNA"/>
</dbReference>